<evidence type="ECO:0000259" key="1">
    <source>
        <dbReference type="Pfam" id="PF01872"/>
    </source>
</evidence>
<accession>A0ABR8X6H6</accession>
<reference evidence="2 3" key="1">
    <citation type="submission" date="2020-08" db="EMBL/GenBank/DDBJ databases">
        <title>A Genomic Blueprint of the Chicken Gut Microbiome.</title>
        <authorList>
            <person name="Gilroy R."/>
            <person name="Ravi A."/>
            <person name="Getino M."/>
            <person name="Pursley I."/>
            <person name="Horton D.L."/>
            <person name="Alikhan N.-F."/>
            <person name="Baker D."/>
            <person name="Gharbi K."/>
            <person name="Hall N."/>
            <person name="Watson M."/>
            <person name="Adriaenssens E.M."/>
            <person name="Foster-Nyarko E."/>
            <person name="Jarju S."/>
            <person name="Secka A."/>
            <person name="Antonio M."/>
            <person name="Oren A."/>
            <person name="Chaudhuri R."/>
            <person name="La Ragione R.M."/>
            <person name="Hildebrand F."/>
            <person name="Pallen M.J."/>
        </authorList>
    </citation>
    <scope>NUCLEOTIDE SEQUENCE [LARGE SCALE GENOMIC DNA]</scope>
    <source>
        <strain evidence="2 3">Sa1CUA4</strain>
    </source>
</reference>
<feature type="domain" description="Bacterial bifunctional deaminase-reductase C-terminal" evidence="1">
    <location>
        <begin position="4"/>
        <end position="188"/>
    </location>
</feature>
<keyword evidence="3" id="KW-1185">Reference proteome</keyword>
<comment type="caution">
    <text evidence="2">The sequence shown here is derived from an EMBL/GenBank/DDBJ whole genome shotgun (WGS) entry which is preliminary data.</text>
</comment>
<proteinExistence type="predicted"/>
<dbReference type="Gene3D" id="3.40.430.10">
    <property type="entry name" value="Dihydrofolate Reductase, subunit A"/>
    <property type="match status" value="1"/>
</dbReference>
<dbReference type="InterPro" id="IPR002734">
    <property type="entry name" value="RibDG_C"/>
</dbReference>
<dbReference type="InterPro" id="IPR024072">
    <property type="entry name" value="DHFR-like_dom_sf"/>
</dbReference>
<protein>
    <submittedName>
        <fullName evidence="2">Dihydrofolate reductase family protein</fullName>
    </submittedName>
</protein>
<dbReference type="RefSeq" id="WP_191767268.1">
    <property type="nucleotide sequence ID" value="NZ_JACSPM010000007.1"/>
</dbReference>
<sequence length="212" mass="23295">MRTLTVCNFVTVDGRYEDDDHDIASFFEHQHPDYAGADTFDHYTTGLLRDAGTLVLSGRRSALGNLGYWTGVTQDPGASPIRHEFAELILGVEKLVVSDTITEADLEPYENVRIVRVAQAREAIRALKEGEGAGILILLGRRLWNDLMHAGLVDELHLVTFPLIAGSGVPLFDARPPVALKLLGTHSWDSSGNVLMRWRVDPVAPVDASRPT</sequence>
<gene>
    <name evidence="2" type="ORF">H9622_15215</name>
</gene>
<evidence type="ECO:0000313" key="2">
    <source>
        <dbReference type="EMBL" id="MBD8024933.1"/>
    </source>
</evidence>
<dbReference type="Pfam" id="PF01872">
    <property type="entry name" value="RibD_C"/>
    <property type="match status" value="1"/>
</dbReference>
<dbReference type="EMBL" id="JACSPM010000007">
    <property type="protein sequence ID" value="MBD8024933.1"/>
    <property type="molecule type" value="Genomic_DNA"/>
</dbReference>
<organism evidence="2 3">
    <name type="scientific">Microbacterium gallinarum</name>
    <dbReference type="NCBI Taxonomy" id="2762209"/>
    <lineage>
        <taxon>Bacteria</taxon>
        <taxon>Bacillati</taxon>
        <taxon>Actinomycetota</taxon>
        <taxon>Actinomycetes</taxon>
        <taxon>Micrococcales</taxon>
        <taxon>Microbacteriaceae</taxon>
        <taxon>Microbacterium</taxon>
    </lineage>
</organism>
<name>A0ABR8X6H6_9MICO</name>
<evidence type="ECO:0000313" key="3">
    <source>
        <dbReference type="Proteomes" id="UP000602532"/>
    </source>
</evidence>
<dbReference type="Proteomes" id="UP000602532">
    <property type="component" value="Unassembled WGS sequence"/>
</dbReference>
<dbReference type="SUPFAM" id="SSF53597">
    <property type="entry name" value="Dihydrofolate reductase-like"/>
    <property type="match status" value="1"/>
</dbReference>